<dbReference type="PANTHER" id="PTHR38687">
    <property type="entry name" value="CELL DIVISION PROTEIN DEDD-RELATED"/>
    <property type="match status" value="1"/>
</dbReference>
<keyword evidence="2" id="KW-1133">Transmembrane helix</keyword>
<keyword evidence="2" id="KW-0472">Membrane</keyword>
<dbReference type="RefSeq" id="WP_091812643.1">
    <property type="nucleotide sequence ID" value="NZ_FOCW01000001.1"/>
</dbReference>
<dbReference type="STRING" id="1121117.SAMN02745977_00025"/>
<feature type="region of interest" description="Disordered" evidence="1">
    <location>
        <begin position="52"/>
        <end position="219"/>
    </location>
</feature>
<organism evidence="4 5">
    <name type="scientific">Brachymonas denitrificans DSM 15123</name>
    <dbReference type="NCBI Taxonomy" id="1121117"/>
    <lineage>
        <taxon>Bacteria</taxon>
        <taxon>Pseudomonadati</taxon>
        <taxon>Pseudomonadota</taxon>
        <taxon>Betaproteobacteria</taxon>
        <taxon>Burkholderiales</taxon>
        <taxon>Comamonadaceae</taxon>
        <taxon>Brachymonas</taxon>
    </lineage>
</organism>
<name>A0A1H8CQM4_9BURK</name>
<keyword evidence="2" id="KW-0812">Transmembrane</keyword>
<dbReference type="InterPro" id="IPR036680">
    <property type="entry name" value="SPOR-like_sf"/>
</dbReference>
<feature type="transmembrane region" description="Helical" evidence="2">
    <location>
        <begin position="21"/>
        <end position="45"/>
    </location>
</feature>
<dbReference type="EMBL" id="FOCW01000001">
    <property type="protein sequence ID" value="SEM97551.1"/>
    <property type="molecule type" value="Genomic_DNA"/>
</dbReference>
<proteinExistence type="predicted"/>
<keyword evidence="4" id="KW-0132">Cell division</keyword>
<keyword evidence="5" id="KW-1185">Reference proteome</keyword>
<dbReference type="PROSITE" id="PS51724">
    <property type="entry name" value="SPOR"/>
    <property type="match status" value="1"/>
</dbReference>
<sequence length="299" mass="31568">MAAVRLPARPVSSAPLARQRGIGLLGFIVGIVVGLAVALAVAVYVTKVPTPFTDKSVGRTAQQQAEEDARLKNWDPNAGLQGKKGSAPPPVQEAPKDEPATQPDPAEEPKAKPAPDTTDNHPEVLGDREQELAKAREEAAAKAEADLKAQEQARAKARAEAKAKADAEAKAKAKAEADAKAKADRANASTDPIGALVESRTAKTQQPAPAPAPKPQAAPSEPFVYFVQAGAFRNRTEADAQRARLSLLGMSARITERDQAGRTIYRVRLGPFSSKADADSARSRVEGNGMEAALVRVQR</sequence>
<dbReference type="PANTHER" id="PTHR38687:SF1">
    <property type="entry name" value="CELL DIVISION PROTEIN DEDD"/>
    <property type="match status" value="1"/>
</dbReference>
<dbReference type="InterPro" id="IPR052521">
    <property type="entry name" value="Cell_div_SPOR-domain"/>
</dbReference>
<evidence type="ECO:0000313" key="5">
    <source>
        <dbReference type="Proteomes" id="UP000199531"/>
    </source>
</evidence>
<protein>
    <submittedName>
        <fullName evidence="4">Cell division protein FtsN</fullName>
    </submittedName>
</protein>
<evidence type="ECO:0000256" key="2">
    <source>
        <dbReference type="SAM" id="Phobius"/>
    </source>
</evidence>
<gene>
    <name evidence="4" type="ORF">SAMN02745977_00025</name>
</gene>
<dbReference type="SUPFAM" id="SSF110997">
    <property type="entry name" value="Sporulation related repeat"/>
    <property type="match status" value="1"/>
</dbReference>
<evidence type="ECO:0000313" key="4">
    <source>
        <dbReference type="EMBL" id="SEM97551.1"/>
    </source>
</evidence>
<accession>A0A1H8CQM4</accession>
<keyword evidence="4" id="KW-0131">Cell cycle</keyword>
<dbReference type="GO" id="GO:0030428">
    <property type="term" value="C:cell septum"/>
    <property type="evidence" value="ECO:0007669"/>
    <property type="project" value="TreeGrafter"/>
</dbReference>
<dbReference type="Pfam" id="PF05036">
    <property type="entry name" value="SPOR"/>
    <property type="match status" value="1"/>
</dbReference>
<dbReference type="OrthoDB" id="7063246at2"/>
<dbReference type="GO" id="GO:0032153">
    <property type="term" value="C:cell division site"/>
    <property type="evidence" value="ECO:0007669"/>
    <property type="project" value="TreeGrafter"/>
</dbReference>
<reference evidence="4 5" key="1">
    <citation type="submission" date="2016-10" db="EMBL/GenBank/DDBJ databases">
        <authorList>
            <person name="de Groot N.N."/>
        </authorList>
    </citation>
    <scope>NUCLEOTIDE SEQUENCE [LARGE SCALE GENOMIC DNA]</scope>
    <source>
        <strain evidence="4 5">DSM 15123</strain>
    </source>
</reference>
<dbReference type="Gene3D" id="3.30.70.1070">
    <property type="entry name" value="Sporulation related repeat"/>
    <property type="match status" value="1"/>
</dbReference>
<dbReference type="GO" id="GO:0042834">
    <property type="term" value="F:peptidoglycan binding"/>
    <property type="evidence" value="ECO:0007669"/>
    <property type="project" value="InterPro"/>
</dbReference>
<evidence type="ECO:0000259" key="3">
    <source>
        <dbReference type="PROSITE" id="PS51724"/>
    </source>
</evidence>
<dbReference type="Proteomes" id="UP000199531">
    <property type="component" value="Unassembled WGS sequence"/>
</dbReference>
<dbReference type="GO" id="GO:0032506">
    <property type="term" value="P:cytokinetic process"/>
    <property type="evidence" value="ECO:0007669"/>
    <property type="project" value="TreeGrafter"/>
</dbReference>
<dbReference type="AlphaFoldDB" id="A0A1H8CQM4"/>
<dbReference type="InterPro" id="IPR007730">
    <property type="entry name" value="SPOR-like_dom"/>
</dbReference>
<feature type="domain" description="SPOR" evidence="3">
    <location>
        <begin position="219"/>
        <end position="298"/>
    </location>
</feature>
<feature type="compositionally biased region" description="Basic and acidic residues" evidence="1">
    <location>
        <begin position="107"/>
        <end position="185"/>
    </location>
</feature>
<evidence type="ECO:0000256" key="1">
    <source>
        <dbReference type="SAM" id="MobiDB-lite"/>
    </source>
</evidence>